<dbReference type="Proteomes" id="UP000325313">
    <property type="component" value="Unassembled WGS sequence"/>
</dbReference>
<protein>
    <submittedName>
        <fullName evidence="1">Uncharacterized protein</fullName>
    </submittedName>
</protein>
<gene>
    <name evidence="1" type="ORF">PGTUg99_015230</name>
</gene>
<accession>A0A5B0QU42</accession>
<sequence length="67" mass="7233">MVTASAQAIYQPAAFSVLRLTLSQFVNRTNHHGRGHSPTNAAHSRELGTCVQSAKEWVCAAHQACLT</sequence>
<evidence type="ECO:0000313" key="2">
    <source>
        <dbReference type="Proteomes" id="UP000325313"/>
    </source>
</evidence>
<dbReference type="AlphaFoldDB" id="A0A5B0QU42"/>
<organism evidence="1 2">
    <name type="scientific">Puccinia graminis f. sp. tritici</name>
    <dbReference type="NCBI Taxonomy" id="56615"/>
    <lineage>
        <taxon>Eukaryota</taxon>
        <taxon>Fungi</taxon>
        <taxon>Dikarya</taxon>
        <taxon>Basidiomycota</taxon>
        <taxon>Pucciniomycotina</taxon>
        <taxon>Pucciniomycetes</taxon>
        <taxon>Pucciniales</taxon>
        <taxon>Pucciniaceae</taxon>
        <taxon>Puccinia</taxon>
    </lineage>
</organism>
<evidence type="ECO:0000313" key="1">
    <source>
        <dbReference type="EMBL" id="KAA1116766.1"/>
    </source>
</evidence>
<proteinExistence type="predicted"/>
<dbReference type="EMBL" id="VDEP01000270">
    <property type="protein sequence ID" value="KAA1116766.1"/>
    <property type="molecule type" value="Genomic_DNA"/>
</dbReference>
<comment type="caution">
    <text evidence="1">The sequence shown here is derived from an EMBL/GenBank/DDBJ whole genome shotgun (WGS) entry which is preliminary data.</text>
</comment>
<reference evidence="1 2" key="1">
    <citation type="submission" date="2019-05" db="EMBL/GenBank/DDBJ databases">
        <title>Emergence of the Ug99 lineage of the wheat stem rust pathogen through somatic hybridization.</title>
        <authorList>
            <person name="Li F."/>
            <person name="Upadhyaya N.M."/>
            <person name="Sperschneider J."/>
            <person name="Matny O."/>
            <person name="Nguyen-Phuc H."/>
            <person name="Mago R."/>
            <person name="Raley C."/>
            <person name="Miller M.E."/>
            <person name="Silverstein K.A.T."/>
            <person name="Henningsen E."/>
            <person name="Hirsch C.D."/>
            <person name="Visser B."/>
            <person name="Pretorius Z.A."/>
            <person name="Steffenson B.J."/>
            <person name="Schwessinger B."/>
            <person name="Dodds P.N."/>
            <person name="Figueroa M."/>
        </authorList>
    </citation>
    <scope>NUCLEOTIDE SEQUENCE [LARGE SCALE GENOMIC DNA]</scope>
    <source>
        <strain evidence="1 2">Ug99</strain>
    </source>
</reference>
<name>A0A5B0QU42_PUCGR</name>